<dbReference type="AlphaFoldDB" id="A0A1G5SIF9"/>
<keyword evidence="4" id="KW-1133">Transmembrane helix</keyword>
<dbReference type="EC" id="3.1.21.-" evidence="5"/>
<keyword evidence="6" id="KW-1185">Reference proteome</keyword>
<accession>A0A1G5SIF9</accession>
<name>A0A1G5SIF9_9PROT</name>
<evidence type="ECO:0000313" key="6">
    <source>
        <dbReference type="Proteomes" id="UP000198729"/>
    </source>
</evidence>
<dbReference type="PANTHER" id="PTHR33607">
    <property type="entry name" value="ENDONUCLEASE-1"/>
    <property type="match status" value="1"/>
</dbReference>
<keyword evidence="4" id="KW-0812">Transmembrane</keyword>
<evidence type="ECO:0000256" key="1">
    <source>
        <dbReference type="ARBA" id="ARBA00006429"/>
    </source>
</evidence>
<proteinExistence type="inferred from homology"/>
<gene>
    <name evidence="5" type="ORF">NSMM_780003</name>
</gene>
<dbReference type="GO" id="GO:0004518">
    <property type="term" value="F:nuclease activity"/>
    <property type="evidence" value="ECO:0007669"/>
    <property type="project" value="UniProtKB-KW"/>
</dbReference>
<dbReference type="SUPFAM" id="SSF54060">
    <property type="entry name" value="His-Me finger endonucleases"/>
    <property type="match status" value="1"/>
</dbReference>
<dbReference type="GO" id="GO:0016787">
    <property type="term" value="F:hydrolase activity"/>
    <property type="evidence" value="ECO:0007669"/>
    <property type="project" value="UniProtKB-KW"/>
</dbReference>
<evidence type="ECO:0000256" key="4">
    <source>
        <dbReference type="SAM" id="Phobius"/>
    </source>
</evidence>
<dbReference type="EMBL" id="FMWO01000089">
    <property type="protein sequence ID" value="SCZ86777.1"/>
    <property type="molecule type" value="Genomic_DNA"/>
</dbReference>
<dbReference type="Proteomes" id="UP000198729">
    <property type="component" value="Unassembled WGS sequence"/>
</dbReference>
<feature type="transmembrane region" description="Helical" evidence="4">
    <location>
        <begin position="45"/>
        <end position="67"/>
    </location>
</feature>
<keyword evidence="4" id="KW-0472">Membrane</keyword>
<protein>
    <submittedName>
        <fullName evidence="5">Extracellular deoxyribonuclease (Modular protein)</fullName>
        <ecNumber evidence="5">3.1.21.-</ecNumber>
    </submittedName>
</protein>
<dbReference type="Pfam" id="PF04231">
    <property type="entry name" value="Endonuclease_1"/>
    <property type="match status" value="1"/>
</dbReference>
<keyword evidence="2" id="KW-0540">Nuclease</keyword>
<comment type="similarity">
    <text evidence="1">Belongs to the EndA/NucM nuclease family.</text>
</comment>
<reference evidence="5 6" key="1">
    <citation type="submission" date="2016-10" db="EMBL/GenBank/DDBJ databases">
        <authorList>
            <person name="de Groot N.N."/>
        </authorList>
    </citation>
    <scope>NUCLEOTIDE SEQUENCE [LARGE SCALE GENOMIC DNA]</scope>
    <source>
        <strain evidence="5">1</strain>
    </source>
</reference>
<dbReference type="PANTHER" id="PTHR33607:SF2">
    <property type="entry name" value="ENDONUCLEASE-1"/>
    <property type="match status" value="1"/>
</dbReference>
<keyword evidence="3 5" id="KW-0378">Hydrolase</keyword>
<evidence type="ECO:0000256" key="3">
    <source>
        <dbReference type="ARBA" id="ARBA00022801"/>
    </source>
</evidence>
<evidence type="ECO:0000313" key="5">
    <source>
        <dbReference type="EMBL" id="SCZ86777.1"/>
    </source>
</evidence>
<evidence type="ECO:0000256" key="2">
    <source>
        <dbReference type="ARBA" id="ARBA00022722"/>
    </source>
</evidence>
<sequence length="252" mass="29026">MYRATHILKVKHAAQKTPLFFCMLGIRLAIHKTDTKKMIKTKNTWGTLLFSCLTVLSIFFYFSAYAAPQSFGEAKVQARQHVYANRNQSEPGTLYCGCKWRWTGKTGGRVDLDSCGYEPRKNANRAARIEWEHIVPAWVIGYQRQCWQKGGRKNCTQTDPVFRVMEADLFNLTPVIGEVNGDRSNYLYGMVYRTMPNQYGQCTTRTDFKERTTEPRDSAKGFLISYFSQKSCKIYKLRRNVAKSEEDGNGDE</sequence>
<dbReference type="InterPro" id="IPR007346">
    <property type="entry name" value="Endonuclease-I"/>
</dbReference>
<dbReference type="InterPro" id="IPR044925">
    <property type="entry name" value="His-Me_finger_sf"/>
</dbReference>
<organism evidence="5 6">
    <name type="scientific">Nitrosomonas mobilis</name>
    <dbReference type="NCBI Taxonomy" id="51642"/>
    <lineage>
        <taxon>Bacteria</taxon>
        <taxon>Pseudomonadati</taxon>
        <taxon>Pseudomonadota</taxon>
        <taxon>Betaproteobacteria</taxon>
        <taxon>Nitrosomonadales</taxon>
        <taxon>Nitrosomonadaceae</taxon>
        <taxon>Nitrosomonas</taxon>
    </lineage>
</organism>